<keyword evidence="2 12" id="KW-0639">Primosome</keyword>
<dbReference type="EMBL" id="BMLG01000034">
    <property type="protein sequence ID" value="GGM43305.1"/>
    <property type="molecule type" value="Genomic_DNA"/>
</dbReference>
<dbReference type="InterPro" id="IPR007693">
    <property type="entry name" value="DNA_helicase_DnaB-like_N"/>
</dbReference>
<evidence type="ECO:0000256" key="4">
    <source>
        <dbReference type="ARBA" id="ARBA00022741"/>
    </source>
</evidence>
<dbReference type="Gene3D" id="3.40.50.300">
    <property type="entry name" value="P-loop containing nucleotide triphosphate hydrolases"/>
    <property type="match status" value="1"/>
</dbReference>
<evidence type="ECO:0000256" key="11">
    <source>
        <dbReference type="NCBIfam" id="TIGR00665"/>
    </source>
</evidence>
<organism evidence="14 15">
    <name type="scientific">Paraliobacillus quinghaiensis</name>
    <dbReference type="NCBI Taxonomy" id="470815"/>
    <lineage>
        <taxon>Bacteria</taxon>
        <taxon>Bacillati</taxon>
        <taxon>Bacillota</taxon>
        <taxon>Bacilli</taxon>
        <taxon>Bacillales</taxon>
        <taxon>Bacillaceae</taxon>
        <taxon>Paraliobacillus</taxon>
    </lineage>
</organism>
<protein>
    <recommendedName>
        <fullName evidence="11 12">Replicative DNA helicase</fullName>
        <ecNumber evidence="11 12">5.6.2.3</ecNumber>
    </recommendedName>
</protein>
<evidence type="ECO:0000256" key="7">
    <source>
        <dbReference type="ARBA" id="ARBA00022840"/>
    </source>
</evidence>
<dbReference type="SUPFAM" id="SSF52540">
    <property type="entry name" value="P-loop containing nucleoside triphosphate hydrolases"/>
    <property type="match status" value="1"/>
</dbReference>
<evidence type="ECO:0000256" key="5">
    <source>
        <dbReference type="ARBA" id="ARBA00022801"/>
    </source>
</evidence>
<dbReference type="PROSITE" id="PS51199">
    <property type="entry name" value="SF4_HELICASE"/>
    <property type="match status" value="1"/>
</dbReference>
<proteinExistence type="inferred from homology"/>
<feature type="domain" description="SF4 helicase" evidence="13">
    <location>
        <begin position="158"/>
        <end position="423"/>
    </location>
</feature>
<dbReference type="CDD" id="cd00984">
    <property type="entry name" value="DnaB_C"/>
    <property type="match status" value="1"/>
</dbReference>
<dbReference type="GO" id="GO:0003677">
    <property type="term" value="F:DNA binding"/>
    <property type="evidence" value="ECO:0007669"/>
    <property type="project" value="UniProtKB-UniRule"/>
</dbReference>
<keyword evidence="15" id="KW-1185">Reference proteome</keyword>
<gene>
    <name evidence="14" type="primary">dnaC</name>
    <name evidence="14" type="ORF">GCM10011351_31580</name>
</gene>
<dbReference type="SUPFAM" id="SSF48024">
    <property type="entry name" value="N-terminal domain of DnaB helicase"/>
    <property type="match status" value="1"/>
</dbReference>
<reference evidence="14" key="2">
    <citation type="submission" date="2020-09" db="EMBL/GenBank/DDBJ databases">
        <authorList>
            <person name="Sun Q."/>
            <person name="Zhou Y."/>
        </authorList>
    </citation>
    <scope>NUCLEOTIDE SEQUENCE</scope>
    <source>
        <strain evidence="14">CGMCC 1.6333</strain>
    </source>
</reference>
<evidence type="ECO:0000259" key="13">
    <source>
        <dbReference type="PROSITE" id="PS51199"/>
    </source>
</evidence>
<dbReference type="InterPro" id="IPR036185">
    <property type="entry name" value="DNA_heli_DnaB-like_N_sf"/>
</dbReference>
<evidence type="ECO:0000256" key="6">
    <source>
        <dbReference type="ARBA" id="ARBA00022806"/>
    </source>
</evidence>
<keyword evidence="9" id="KW-0413">Isomerase</keyword>
<dbReference type="InterPro" id="IPR007692">
    <property type="entry name" value="DNA_helicase_DnaB"/>
</dbReference>
<dbReference type="Pfam" id="PF03796">
    <property type="entry name" value="DnaB_C"/>
    <property type="match status" value="1"/>
</dbReference>
<dbReference type="GO" id="GO:0043139">
    <property type="term" value="F:5'-3' DNA helicase activity"/>
    <property type="evidence" value="ECO:0007669"/>
    <property type="project" value="UniProtKB-EC"/>
</dbReference>
<dbReference type="PANTHER" id="PTHR30153">
    <property type="entry name" value="REPLICATIVE DNA HELICASE DNAB"/>
    <property type="match status" value="1"/>
</dbReference>
<evidence type="ECO:0000313" key="15">
    <source>
        <dbReference type="Proteomes" id="UP000618460"/>
    </source>
</evidence>
<dbReference type="OrthoDB" id="9773982at2"/>
<keyword evidence="3 12" id="KW-0235">DNA replication</keyword>
<comment type="similarity">
    <text evidence="1 12">Belongs to the helicase family. DnaB subfamily.</text>
</comment>
<dbReference type="InterPro" id="IPR016136">
    <property type="entry name" value="DNA_helicase_N/primase_C"/>
</dbReference>
<evidence type="ECO:0000256" key="8">
    <source>
        <dbReference type="ARBA" id="ARBA00023125"/>
    </source>
</evidence>
<keyword evidence="4 12" id="KW-0547">Nucleotide-binding</keyword>
<dbReference type="InterPro" id="IPR027417">
    <property type="entry name" value="P-loop_NTPase"/>
</dbReference>
<comment type="caution">
    <text evidence="14">The sequence shown here is derived from an EMBL/GenBank/DDBJ whole genome shotgun (WGS) entry which is preliminary data.</text>
</comment>
<dbReference type="GO" id="GO:0005829">
    <property type="term" value="C:cytosol"/>
    <property type="evidence" value="ECO:0007669"/>
    <property type="project" value="TreeGrafter"/>
</dbReference>
<dbReference type="PANTHER" id="PTHR30153:SF2">
    <property type="entry name" value="REPLICATIVE DNA HELICASE"/>
    <property type="match status" value="1"/>
</dbReference>
<comment type="function">
    <text evidence="12">The main replicative DNA helicase, it participates in initiation and elongation during chromosome replication. Travels ahead of the DNA replisome, separating dsDNA into templates for DNA synthesis. A processive ATP-dependent 5'-3' DNA helicase it has DNA-dependent ATPase activity.</text>
</comment>
<keyword evidence="6 12" id="KW-0347">Helicase</keyword>
<evidence type="ECO:0000256" key="1">
    <source>
        <dbReference type="ARBA" id="ARBA00008428"/>
    </source>
</evidence>
<evidence type="ECO:0000256" key="3">
    <source>
        <dbReference type="ARBA" id="ARBA00022705"/>
    </source>
</evidence>
<dbReference type="AlphaFoldDB" id="A0A917TYX8"/>
<dbReference type="Proteomes" id="UP000618460">
    <property type="component" value="Unassembled WGS sequence"/>
</dbReference>
<name>A0A917TYX8_9BACI</name>
<dbReference type="GO" id="GO:0006269">
    <property type="term" value="P:DNA replication, synthesis of primer"/>
    <property type="evidence" value="ECO:0007669"/>
    <property type="project" value="UniProtKB-UniRule"/>
</dbReference>
<evidence type="ECO:0000313" key="14">
    <source>
        <dbReference type="EMBL" id="GGM43305.1"/>
    </source>
</evidence>
<dbReference type="Pfam" id="PF00772">
    <property type="entry name" value="DnaB"/>
    <property type="match status" value="1"/>
</dbReference>
<evidence type="ECO:0000256" key="12">
    <source>
        <dbReference type="RuleBase" id="RU362085"/>
    </source>
</evidence>
<dbReference type="RefSeq" id="WP_117157297.1">
    <property type="nucleotide sequence ID" value="NZ_BMLG01000034.1"/>
</dbReference>
<dbReference type="Gene3D" id="1.10.860.10">
    <property type="entry name" value="DNAb Helicase, Chain A"/>
    <property type="match status" value="1"/>
</dbReference>
<evidence type="ECO:0000256" key="9">
    <source>
        <dbReference type="ARBA" id="ARBA00023235"/>
    </source>
</evidence>
<sequence length="431" mass="48575">MNLANYEAEESVLGSVLLDSTLFSNLTVTEEQFASEKHKLIFRAMQQTADKQQTIDLVTVTTNLNVNIKQVGGAAYLLKLAESVPSTESLVHYERLLFEAYRHRKTRELAVKFAVKPSDAELKKLIGSLQTYQEFGMEKQETDNTDCLKEIANMIFTGEGAAPGIPTSYADLDNMTGGLQPGELIIIAARPSVGKTAFALNIVAAHCRNQGMSSFFSLEMGKKELLQRLISAEGNIYNQKWRNLLFNENDYATAIQAVGEISNWKLSIQEQNRSISDIRASLRKTVHDHPDEMHLAVIDYLQLVKPGSQGQRRDLEIGEITRELKLLALELHIPIVLLSQLSRSVEQRPDKRPIMSDLRESGNIEQDADVIAFLYRDDYYDRDTENTTSLELILAKQRNGPTGMVELAFLKDFGRFENLKNNEMREKNEGA</sequence>
<keyword evidence="5 12" id="KW-0378">Hydrolase</keyword>
<keyword evidence="7 12" id="KW-0067">ATP-binding</keyword>
<accession>A0A917TYX8</accession>
<dbReference type="GO" id="GO:0005524">
    <property type="term" value="F:ATP binding"/>
    <property type="evidence" value="ECO:0007669"/>
    <property type="project" value="UniProtKB-UniRule"/>
</dbReference>
<dbReference type="GO" id="GO:0016787">
    <property type="term" value="F:hydrolase activity"/>
    <property type="evidence" value="ECO:0007669"/>
    <property type="project" value="UniProtKB-KW"/>
</dbReference>
<dbReference type="EC" id="5.6.2.3" evidence="11 12"/>
<keyword evidence="8 12" id="KW-0238">DNA-binding</keyword>
<evidence type="ECO:0000256" key="2">
    <source>
        <dbReference type="ARBA" id="ARBA00022515"/>
    </source>
</evidence>
<dbReference type="InterPro" id="IPR007694">
    <property type="entry name" value="DNA_helicase_DnaB-like_C"/>
</dbReference>
<dbReference type="NCBIfam" id="TIGR00665">
    <property type="entry name" value="DnaB"/>
    <property type="match status" value="1"/>
</dbReference>
<dbReference type="GO" id="GO:1990077">
    <property type="term" value="C:primosome complex"/>
    <property type="evidence" value="ECO:0007669"/>
    <property type="project" value="UniProtKB-UniRule"/>
</dbReference>
<evidence type="ECO:0000256" key="10">
    <source>
        <dbReference type="ARBA" id="ARBA00048954"/>
    </source>
</evidence>
<comment type="catalytic activity">
    <reaction evidence="10 12">
        <text>ATP + H2O = ADP + phosphate + H(+)</text>
        <dbReference type="Rhea" id="RHEA:13065"/>
        <dbReference type="ChEBI" id="CHEBI:15377"/>
        <dbReference type="ChEBI" id="CHEBI:15378"/>
        <dbReference type="ChEBI" id="CHEBI:30616"/>
        <dbReference type="ChEBI" id="CHEBI:43474"/>
        <dbReference type="ChEBI" id="CHEBI:456216"/>
        <dbReference type="EC" id="5.6.2.3"/>
    </reaction>
</comment>
<reference evidence="14" key="1">
    <citation type="journal article" date="2014" name="Int. J. Syst. Evol. Microbiol.">
        <title>Complete genome sequence of Corynebacterium casei LMG S-19264T (=DSM 44701T), isolated from a smear-ripened cheese.</title>
        <authorList>
            <consortium name="US DOE Joint Genome Institute (JGI-PGF)"/>
            <person name="Walter F."/>
            <person name="Albersmeier A."/>
            <person name="Kalinowski J."/>
            <person name="Ruckert C."/>
        </authorList>
    </citation>
    <scope>NUCLEOTIDE SEQUENCE</scope>
    <source>
        <strain evidence="14">CGMCC 1.6333</strain>
    </source>
</reference>